<feature type="domain" description="DUF2428" evidence="3">
    <location>
        <begin position="706"/>
        <end position="941"/>
    </location>
</feature>
<dbReference type="GO" id="GO:0005829">
    <property type="term" value="C:cytosol"/>
    <property type="evidence" value="ECO:0007669"/>
    <property type="project" value="TreeGrafter"/>
</dbReference>
<dbReference type="SUPFAM" id="SSF48371">
    <property type="entry name" value="ARM repeat"/>
    <property type="match status" value="1"/>
</dbReference>
<reference evidence="5 6" key="1">
    <citation type="journal article" date="2015" name="Nat. Commun.">
        <title>Outbred genome sequencing and CRISPR/Cas9 gene editing in butterflies.</title>
        <authorList>
            <person name="Li X."/>
            <person name="Fan D."/>
            <person name="Zhang W."/>
            <person name="Liu G."/>
            <person name="Zhang L."/>
            <person name="Zhao L."/>
            <person name="Fang X."/>
            <person name="Chen L."/>
            <person name="Dong Y."/>
            <person name="Chen Y."/>
            <person name="Ding Y."/>
            <person name="Zhao R."/>
            <person name="Feng M."/>
            <person name="Zhu Y."/>
            <person name="Feng Y."/>
            <person name="Jiang X."/>
            <person name="Zhu D."/>
            <person name="Xiang H."/>
            <person name="Feng X."/>
            <person name="Li S."/>
            <person name="Wang J."/>
            <person name="Zhang G."/>
            <person name="Kronforst M.R."/>
            <person name="Wang W."/>
        </authorList>
    </citation>
    <scope>NUCLEOTIDE SEQUENCE [LARGE SCALE GENOMIC DNA]</scope>
    <source>
        <strain evidence="5">Ya'a_city_454_Pm</strain>
        <tissue evidence="5">Whole body</tissue>
    </source>
</reference>
<evidence type="ECO:0000313" key="5">
    <source>
        <dbReference type="EMBL" id="KPJ20083.1"/>
    </source>
</evidence>
<evidence type="ECO:0000313" key="6">
    <source>
        <dbReference type="Proteomes" id="UP000053240"/>
    </source>
</evidence>
<sequence length="1437" mass="166133">MEDQISILSSLEVPTLVLNTDTLQKILLKVKKINVQSNNSTDSLEVYSKILQKLWNHLLNGLNEFDDQLLCSTCFYTILSLHKDNAFIDLMLQSIVEELNKSEETNEDKGRKLSLTYGLFQSSFLTQKDCEYGCILYNILNSMINLLNNMAYEYSHYRTIVFKVLISLKKLLGTNLQSMVFTKHNQLRLLNLVNHNWENSINGTRNLNKLILQSVIEVIDDDMKKEIIEEIHSFYWNKAKYLTFSEIIDQFKGNLKAFVNRYNLVEGLIYSLHRPGLVSAGADMYYSILKKMHSDDQWVDVFLDKITEMLCFSIQRAKENFNNYWCLSTLKKFPSVGMIIINSLQKSKDTEQRMFSILSVAKQCNKLNLFEKNWTILTEVERNILCGIEHCNPQIRMAAFDIVCVSHGKYWPNTTEYEIILNFLSDNVNSDCTVLRLSMLNSLGSFLSRLQTLHLNNAHKPEKDKENLLSFCAKVQEFIIFSLNLNGNYQRKITTIKIVNTLLNSFSEFPKKKQNQFKQINYLLIDFISDSNYLLLFNENVIKKLISLLNDPADDIRENIVQLMLNHYTKQLKQPVIINQIIDNALFKIKSKFFYDINCGQSMFRMLANVFLKELSVNATMFSNVEDIFNFAYNELLSEYNLKRDIVESIENGKQLHSYMCILCAIFEACLKNSYKLKITGDSFCFLLDILQGVSNQFVWEEGVTTSSDFSKMNDMVRQIIENSGYTSNNADDAKITGLEQIVLNCLWLNVKASCELAALVIKYCNSDTELDICEKSLFVITKVLETSRHKGAIEAAGVALGEGIQCLTSLPSENRLSNLPQFLLKQKLEELILEANSMASVTRRGAGLSIMVHRIVSNDMRKNKPLFHYFINTLLETCKTFDDDVKHSPNCDNEKDLPKAVYIHFLTRIVTDSSLITEVMYYSAELAELAFNNLKSPHWQIRNAALQLYGGLIPKLIGQKKPSGSEDEVTATVACDEFRTHFPNLWSFILEQLKLNNTKDILQSHSNLLPILNILSNIAKRYNYSNDLKSQMETDNILLKNLSLLLGSPIFAIRRLTSKSIFNIYSFNDIYELLIKIHEPNENFLHGCLLLLVICNNYYKDTNYQNKLELLKDKFNEIMQHKRHSYLCKELMEHVTNHDYKVSDLEQILLQSGKNEPGHYQCINTQIEKYLRNCSSHELPKCLQIILNSSEYEKNCEILFARLDSIDGDKLKEIANILLSFPKRMYSCIIWKILYKISCLVSVDVKEHIEDIVKYIRNERIPYKLRYMVPFIARITDNENIILVVCKITYRLCLAEDFDVDMRMISAIANNEIASKLSKYSDEIKIISIKTAIILLQDEDEDLRYLSVHYYKNIKNISQVLHPYVCLRNILNFNFLSSVLVDCKTGIDLICQGLIDLLSPVNNVNSEDFNPFANDSKNIYQEVEMIKHLIHSLKDY</sequence>
<dbReference type="InterPro" id="IPR056842">
    <property type="entry name" value="THADA-like_TPR_C"/>
</dbReference>
<organism evidence="5 6">
    <name type="scientific">Papilio machaon</name>
    <name type="common">Old World swallowtail butterfly</name>
    <dbReference type="NCBI Taxonomy" id="76193"/>
    <lineage>
        <taxon>Eukaryota</taxon>
        <taxon>Metazoa</taxon>
        <taxon>Ecdysozoa</taxon>
        <taxon>Arthropoda</taxon>
        <taxon>Hexapoda</taxon>
        <taxon>Insecta</taxon>
        <taxon>Pterygota</taxon>
        <taxon>Neoptera</taxon>
        <taxon>Endopterygota</taxon>
        <taxon>Lepidoptera</taxon>
        <taxon>Glossata</taxon>
        <taxon>Ditrysia</taxon>
        <taxon>Papilionoidea</taxon>
        <taxon>Papilionidae</taxon>
        <taxon>Papilioninae</taxon>
        <taxon>Papilio</taxon>
    </lineage>
</organism>
<accession>A0A194RQE2</accession>
<comment type="similarity">
    <text evidence="1">Belongs to the THADA family.</text>
</comment>
<dbReference type="Pfam" id="PF10350">
    <property type="entry name" value="DUF2428"/>
    <property type="match status" value="1"/>
</dbReference>
<keyword evidence="2" id="KW-0819">tRNA processing</keyword>
<dbReference type="Pfam" id="PF25151">
    <property type="entry name" value="TPR_Trm732_C"/>
    <property type="match status" value="1"/>
</dbReference>
<evidence type="ECO:0000259" key="3">
    <source>
        <dbReference type="Pfam" id="PF10350"/>
    </source>
</evidence>
<evidence type="ECO:0000256" key="2">
    <source>
        <dbReference type="ARBA" id="ARBA00022694"/>
    </source>
</evidence>
<dbReference type="InParanoid" id="A0A194RQE2"/>
<dbReference type="InterPro" id="IPR019442">
    <property type="entry name" value="THADA/TRM732_DUF2428"/>
</dbReference>
<dbReference type="PANTHER" id="PTHR14387">
    <property type="entry name" value="THADA/DEATH RECEPTOR INTERACTING PROTEIN"/>
    <property type="match status" value="1"/>
</dbReference>
<evidence type="ECO:0000259" key="4">
    <source>
        <dbReference type="Pfam" id="PF25151"/>
    </source>
</evidence>
<dbReference type="InterPro" id="IPR051954">
    <property type="entry name" value="tRNA_methyltransferase_THADA"/>
</dbReference>
<evidence type="ECO:0000256" key="1">
    <source>
        <dbReference type="ARBA" id="ARBA00010409"/>
    </source>
</evidence>
<dbReference type="PANTHER" id="PTHR14387:SF0">
    <property type="entry name" value="DUF2428 DOMAIN-CONTAINING PROTEIN"/>
    <property type="match status" value="1"/>
</dbReference>
<dbReference type="Proteomes" id="UP000053240">
    <property type="component" value="Unassembled WGS sequence"/>
</dbReference>
<protein>
    <submittedName>
        <fullName evidence="5">Thyroid adenoma-associated protein-like</fullName>
    </submittedName>
</protein>
<gene>
    <name evidence="5" type="ORF">RR48_07548</name>
</gene>
<keyword evidence="6" id="KW-1185">Reference proteome</keyword>
<feature type="domain" description="tRNA (32-2'-O)-methyltransferase regulator THADA-like C-terminal TPR repeats region" evidence="4">
    <location>
        <begin position="943"/>
        <end position="1092"/>
    </location>
</feature>
<dbReference type="STRING" id="76193.A0A194RQE2"/>
<proteinExistence type="inferred from homology"/>
<dbReference type="GO" id="GO:0030488">
    <property type="term" value="P:tRNA methylation"/>
    <property type="evidence" value="ECO:0007669"/>
    <property type="project" value="TreeGrafter"/>
</dbReference>
<name>A0A194RQE2_PAPMA</name>
<dbReference type="InterPro" id="IPR016024">
    <property type="entry name" value="ARM-type_fold"/>
</dbReference>
<dbReference type="EMBL" id="KQ459765">
    <property type="protein sequence ID" value="KPJ20083.1"/>
    <property type="molecule type" value="Genomic_DNA"/>
</dbReference>